<keyword evidence="2" id="KW-0597">Phosphoprotein</keyword>
<evidence type="ECO:0000259" key="4">
    <source>
        <dbReference type="PROSITE" id="PS50110"/>
    </source>
</evidence>
<dbReference type="PANTHER" id="PTHR43214">
    <property type="entry name" value="TWO-COMPONENT RESPONSE REGULATOR"/>
    <property type="match status" value="1"/>
</dbReference>
<sequence length="202" mass="21666">MTLRIVLAEDHALLRESLRTVFSLADDIEVAEAVDNGADALEAIRRERPDGAMVDIDMPRMSGLEVAEAVHAEGIPCALLVVTSYGKPGYLHRAMRAGVRGFVTKNISPDALIDAVRKVCAGGRHVDPEIAADALAVGETPLTDRELEVLRLSGAGLRPAEIGARLSLAEGTVRNYLSSTLTKLQVDNRVAAYRVAEEAGWL</sequence>
<evidence type="ECO:0000313" key="6">
    <source>
        <dbReference type="EMBL" id="PKV92691.1"/>
    </source>
</evidence>
<dbReference type="AlphaFoldDB" id="A0A2N3WFQ5"/>
<dbReference type="Gene3D" id="1.10.10.10">
    <property type="entry name" value="Winged helix-like DNA-binding domain superfamily/Winged helix DNA-binding domain"/>
    <property type="match status" value="1"/>
</dbReference>
<dbReference type="Pfam" id="PF00072">
    <property type="entry name" value="Response_reg"/>
    <property type="match status" value="1"/>
</dbReference>
<dbReference type="GO" id="GO:0003677">
    <property type="term" value="F:DNA binding"/>
    <property type="evidence" value="ECO:0007669"/>
    <property type="project" value="UniProtKB-KW"/>
</dbReference>
<evidence type="ECO:0000256" key="2">
    <source>
        <dbReference type="PROSITE-ProRule" id="PRU00169"/>
    </source>
</evidence>
<evidence type="ECO:0000259" key="3">
    <source>
        <dbReference type="PROSITE" id="PS50043"/>
    </source>
</evidence>
<dbReference type="InterPro" id="IPR001789">
    <property type="entry name" value="Sig_transdc_resp-reg_receiver"/>
</dbReference>
<dbReference type="SUPFAM" id="SSF46894">
    <property type="entry name" value="C-terminal effector domain of the bipartite response regulators"/>
    <property type="match status" value="1"/>
</dbReference>
<comment type="caution">
    <text evidence="6">The sequence shown here is derived from an EMBL/GenBank/DDBJ whole genome shotgun (WGS) entry which is preliminary data.</text>
</comment>
<dbReference type="GO" id="GO:0006355">
    <property type="term" value="P:regulation of DNA-templated transcription"/>
    <property type="evidence" value="ECO:0007669"/>
    <property type="project" value="InterPro"/>
</dbReference>
<accession>A0A8E2B4L0</accession>
<dbReference type="RefSeq" id="WP_037368971.1">
    <property type="nucleotide sequence ID" value="NZ_JACJHR010000011.1"/>
</dbReference>
<dbReference type="OrthoDB" id="9808843at2"/>
<evidence type="ECO:0000313" key="7">
    <source>
        <dbReference type="Proteomes" id="UP000233750"/>
    </source>
</evidence>
<organism evidence="6 7">
    <name type="scientific">Amycolatopsis echigonensis</name>
    <dbReference type="NCBI Taxonomy" id="2576905"/>
    <lineage>
        <taxon>Bacteria</taxon>
        <taxon>Bacillati</taxon>
        <taxon>Actinomycetota</taxon>
        <taxon>Actinomycetes</taxon>
        <taxon>Pseudonocardiales</taxon>
        <taxon>Pseudonocardiaceae</taxon>
        <taxon>Amycolatopsis</taxon>
    </lineage>
</organism>
<feature type="domain" description="HTH luxR-type" evidence="3">
    <location>
        <begin position="135"/>
        <end position="200"/>
    </location>
</feature>
<dbReference type="Proteomes" id="UP000233750">
    <property type="component" value="Unassembled WGS sequence"/>
</dbReference>
<dbReference type="PROSITE" id="PS50110">
    <property type="entry name" value="RESPONSE_REGULATORY"/>
    <property type="match status" value="1"/>
</dbReference>
<protein>
    <submittedName>
        <fullName evidence="6">LuxR family two component transcriptional regulator</fullName>
    </submittedName>
    <submittedName>
        <fullName evidence="5">Response regulator transcription factor</fullName>
    </submittedName>
</protein>
<dbReference type="InterPro" id="IPR011006">
    <property type="entry name" value="CheY-like_superfamily"/>
</dbReference>
<keyword evidence="7" id="KW-1185">Reference proteome</keyword>
<proteinExistence type="predicted"/>
<dbReference type="SMART" id="SM00448">
    <property type="entry name" value="REC"/>
    <property type="match status" value="1"/>
</dbReference>
<name>A0A2N3WFQ5_9PSEU</name>
<dbReference type="GO" id="GO:0000160">
    <property type="term" value="P:phosphorelay signal transduction system"/>
    <property type="evidence" value="ECO:0007669"/>
    <property type="project" value="InterPro"/>
</dbReference>
<dbReference type="PRINTS" id="PR00038">
    <property type="entry name" value="HTHLUXR"/>
</dbReference>
<reference evidence="5 8" key="2">
    <citation type="submission" date="2020-08" db="EMBL/GenBank/DDBJ databases">
        <title>Amycolatopsis echigonensis JCM 21831.</title>
        <authorList>
            <person name="Tedsree N."/>
            <person name="Kuncharoen N."/>
            <person name="Likhitwitayawuid K."/>
            <person name="Tanasupawat S."/>
        </authorList>
    </citation>
    <scope>NUCLEOTIDE SEQUENCE [LARGE SCALE GENOMIC DNA]</scope>
    <source>
        <strain evidence="5 8">JCM 21831</strain>
    </source>
</reference>
<dbReference type="InterPro" id="IPR016032">
    <property type="entry name" value="Sig_transdc_resp-reg_C-effctor"/>
</dbReference>
<evidence type="ECO:0000313" key="8">
    <source>
        <dbReference type="Proteomes" id="UP000550260"/>
    </source>
</evidence>
<dbReference type="CDD" id="cd06170">
    <property type="entry name" value="LuxR_C_like"/>
    <property type="match status" value="1"/>
</dbReference>
<evidence type="ECO:0000313" key="5">
    <source>
        <dbReference type="EMBL" id="MBB2499563.1"/>
    </source>
</evidence>
<dbReference type="InterPro" id="IPR036388">
    <property type="entry name" value="WH-like_DNA-bd_sf"/>
</dbReference>
<keyword evidence="1" id="KW-0238">DNA-binding</keyword>
<gene>
    <name evidence="6" type="ORF">ATK30_3514</name>
    <name evidence="5" type="ORF">H5411_10540</name>
</gene>
<accession>A0A2N3WFQ5</accession>
<dbReference type="EMBL" id="JACJHR010000011">
    <property type="protein sequence ID" value="MBB2499563.1"/>
    <property type="molecule type" value="Genomic_DNA"/>
</dbReference>
<reference evidence="6 7" key="1">
    <citation type="submission" date="2017-12" db="EMBL/GenBank/DDBJ databases">
        <title>Sequencing the genomes of 1000 Actinobacteria strains.</title>
        <authorList>
            <person name="Klenk H.-P."/>
        </authorList>
    </citation>
    <scope>NUCLEOTIDE SEQUENCE [LARGE SCALE GENOMIC DNA]</scope>
    <source>
        <strain evidence="6 7">DSM 45165</strain>
    </source>
</reference>
<dbReference type="SUPFAM" id="SSF52172">
    <property type="entry name" value="CheY-like"/>
    <property type="match status" value="1"/>
</dbReference>
<dbReference type="PROSITE" id="PS50043">
    <property type="entry name" value="HTH_LUXR_2"/>
    <property type="match status" value="1"/>
</dbReference>
<evidence type="ECO:0000256" key="1">
    <source>
        <dbReference type="ARBA" id="ARBA00023125"/>
    </source>
</evidence>
<feature type="domain" description="Response regulatory" evidence="4">
    <location>
        <begin position="4"/>
        <end position="120"/>
    </location>
</feature>
<dbReference type="Proteomes" id="UP000550260">
    <property type="component" value="Unassembled WGS sequence"/>
</dbReference>
<dbReference type="InterPro" id="IPR000792">
    <property type="entry name" value="Tscrpt_reg_LuxR_C"/>
</dbReference>
<dbReference type="InterPro" id="IPR039420">
    <property type="entry name" value="WalR-like"/>
</dbReference>
<dbReference type="Gene3D" id="3.40.50.2300">
    <property type="match status" value="1"/>
</dbReference>
<dbReference type="EMBL" id="PJMY01000003">
    <property type="protein sequence ID" value="PKV92691.1"/>
    <property type="molecule type" value="Genomic_DNA"/>
</dbReference>
<dbReference type="PANTHER" id="PTHR43214:SF42">
    <property type="entry name" value="TRANSCRIPTIONAL REGULATORY PROTEIN DESR"/>
    <property type="match status" value="1"/>
</dbReference>
<dbReference type="SMART" id="SM00421">
    <property type="entry name" value="HTH_LUXR"/>
    <property type="match status" value="1"/>
</dbReference>
<feature type="modified residue" description="4-aspartylphosphate" evidence="2">
    <location>
        <position position="55"/>
    </location>
</feature>
<dbReference type="Pfam" id="PF00196">
    <property type="entry name" value="GerE"/>
    <property type="match status" value="1"/>
</dbReference>